<evidence type="ECO:0000256" key="5">
    <source>
        <dbReference type="ARBA" id="ARBA00023136"/>
    </source>
</evidence>
<feature type="transmembrane region" description="Helical" evidence="7">
    <location>
        <begin position="248"/>
        <end position="268"/>
    </location>
</feature>
<feature type="coiled-coil region" evidence="6">
    <location>
        <begin position="156"/>
        <end position="183"/>
    </location>
</feature>
<name>A0ABT3DW73_9XANT</name>
<evidence type="ECO:0000313" key="10">
    <source>
        <dbReference type="Proteomes" id="UP001320843"/>
    </source>
</evidence>
<dbReference type="EMBL" id="JANFWR010000014">
    <property type="protein sequence ID" value="MCW0399776.1"/>
    <property type="molecule type" value="Genomic_DNA"/>
</dbReference>
<sequence length="287" mass="31828">MTDTAMPQDEIYLLDLWRILRGEWRWCLLPLLLALALAALFLHGATRQWQATAWVQVGEFGPTPSGRDPKLEPFQRVIDRIKTRQFQEQVLHSAGVALDSRQAALYRDSLKLDPDPYANLIQLTLRAQSPQQARQLATATVAQLQALHRRIQAAPLQQATARLQELAADIAATRTERDRLLQQQREGRGSVEQQLLGNMLLSEKTTTLRGLKAEREDLLGRLGTRYTYDTSAPWETYVPPRAAFPNPVLVLAAALLAGLGGGVLAAVARNALRRRHVRPTGASVAAA</sequence>
<keyword evidence="5 7" id="KW-0472">Membrane</keyword>
<keyword evidence="3 7" id="KW-0812">Transmembrane</keyword>
<dbReference type="PANTHER" id="PTHR32309">
    <property type="entry name" value="TYROSINE-PROTEIN KINASE"/>
    <property type="match status" value="1"/>
</dbReference>
<protein>
    <recommendedName>
        <fullName evidence="8">Polysaccharide chain length determinant N-terminal domain-containing protein</fullName>
    </recommendedName>
</protein>
<evidence type="ECO:0000256" key="7">
    <source>
        <dbReference type="SAM" id="Phobius"/>
    </source>
</evidence>
<evidence type="ECO:0000256" key="1">
    <source>
        <dbReference type="ARBA" id="ARBA00004651"/>
    </source>
</evidence>
<feature type="domain" description="Polysaccharide chain length determinant N-terminal" evidence="8">
    <location>
        <begin position="9"/>
        <end position="90"/>
    </location>
</feature>
<keyword evidence="10" id="KW-1185">Reference proteome</keyword>
<dbReference type="Proteomes" id="UP001320843">
    <property type="component" value="Unassembled WGS sequence"/>
</dbReference>
<evidence type="ECO:0000313" key="9">
    <source>
        <dbReference type="EMBL" id="MCW0399776.1"/>
    </source>
</evidence>
<keyword evidence="6" id="KW-0175">Coiled coil</keyword>
<dbReference type="Pfam" id="PF02706">
    <property type="entry name" value="Wzz"/>
    <property type="match status" value="1"/>
</dbReference>
<evidence type="ECO:0000259" key="8">
    <source>
        <dbReference type="Pfam" id="PF02706"/>
    </source>
</evidence>
<dbReference type="PANTHER" id="PTHR32309:SF13">
    <property type="entry name" value="FERRIC ENTEROBACTIN TRANSPORT PROTEIN FEPE"/>
    <property type="match status" value="1"/>
</dbReference>
<evidence type="ECO:0000256" key="4">
    <source>
        <dbReference type="ARBA" id="ARBA00022989"/>
    </source>
</evidence>
<dbReference type="RefSeq" id="WP_430543693.1">
    <property type="nucleotide sequence ID" value="NZ_JANFWS010000015.1"/>
</dbReference>
<evidence type="ECO:0000256" key="6">
    <source>
        <dbReference type="SAM" id="Coils"/>
    </source>
</evidence>
<evidence type="ECO:0000256" key="3">
    <source>
        <dbReference type="ARBA" id="ARBA00022692"/>
    </source>
</evidence>
<dbReference type="InterPro" id="IPR003856">
    <property type="entry name" value="LPS_length_determ_N"/>
</dbReference>
<comment type="caution">
    <text evidence="9">The sequence shown here is derived from an EMBL/GenBank/DDBJ whole genome shotgun (WGS) entry which is preliminary data.</text>
</comment>
<accession>A0ABT3DW73</accession>
<keyword evidence="4 7" id="KW-1133">Transmembrane helix</keyword>
<feature type="transmembrane region" description="Helical" evidence="7">
    <location>
        <begin position="26"/>
        <end position="45"/>
    </location>
</feature>
<comment type="subcellular location">
    <subcellularLocation>
        <location evidence="1">Cell membrane</location>
        <topology evidence="1">Multi-pass membrane protein</topology>
    </subcellularLocation>
</comment>
<evidence type="ECO:0000256" key="2">
    <source>
        <dbReference type="ARBA" id="ARBA00022475"/>
    </source>
</evidence>
<proteinExistence type="predicted"/>
<organism evidence="9 10">
    <name type="scientific">Xanthomonas sacchari</name>
    <dbReference type="NCBI Taxonomy" id="56458"/>
    <lineage>
        <taxon>Bacteria</taxon>
        <taxon>Pseudomonadati</taxon>
        <taxon>Pseudomonadota</taxon>
        <taxon>Gammaproteobacteria</taxon>
        <taxon>Lysobacterales</taxon>
        <taxon>Lysobacteraceae</taxon>
        <taxon>Xanthomonas</taxon>
    </lineage>
</organism>
<dbReference type="InterPro" id="IPR050445">
    <property type="entry name" value="Bact_polysacc_biosynth/exp"/>
</dbReference>
<gene>
    <name evidence="9" type="ORF">NB700_002332</name>
</gene>
<keyword evidence="2" id="KW-1003">Cell membrane</keyword>
<reference evidence="9 10" key="1">
    <citation type="submission" date="2022-06" db="EMBL/GenBank/DDBJ databases">
        <title>Dynamics of rice microbiomes reveals core vertical transmitted seed endophytes.</title>
        <authorList>
            <person name="Liao K."/>
            <person name="Zhang X."/>
        </authorList>
    </citation>
    <scope>NUCLEOTIDE SEQUENCE [LARGE SCALE GENOMIC DNA]</scope>
    <source>
        <strain evidence="9 10">YT10-10-1</strain>
    </source>
</reference>